<dbReference type="InterPro" id="IPR050259">
    <property type="entry name" value="SDR"/>
</dbReference>
<comment type="caution">
    <text evidence="2">The sequence shown here is derived from an EMBL/GenBank/DDBJ whole genome shotgun (WGS) entry which is preliminary data.</text>
</comment>
<dbReference type="AlphaFoldDB" id="A0A2T0ZBL7"/>
<sequence>MDLGLTGRRVLVTGATDGLGKAIAEGYIDEGAVVFGAGRNQQKAMPEGCKGSSYVDLSTDGAPERLVESAAASMGGIDTVIAAAGGAVSGTIESASDDDWEMALQTNLMAVMRLCRAAADPLKVRSGRIVIFGAVSAAEPRADHVVSNVCKAGVTVLAKTLSRELAGYDILTNCIAPGRIRSGQLDRAFPDEQARRAFAADRIPLGRFGDAKEVVPLTLLLGSALNTYVTGQTIAVDGGMSMSY</sequence>
<gene>
    <name evidence="2" type="ORF">CLV47_1254</name>
</gene>
<dbReference type="RefSeq" id="WP_106350887.1">
    <property type="nucleotide sequence ID" value="NZ_PVUE01000025.1"/>
</dbReference>
<comment type="similarity">
    <text evidence="1">Belongs to the short-chain dehydrogenases/reductases (SDR) family.</text>
</comment>
<reference evidence="2 3" key="1">
    <citation type="submission" date="2018-03" db="EMBL/GenBank/DDBJ databases">
        <title>Genomic Encyclopedia of Archaeal and Bacterial Type Strains, Phase II (KMG-II): from individual species to whole genera.</title>
        <authorList>
            <person name="Goeker M."/>
        </authorList>
    </citation>
    <scope>NUCLEOTIDE SEQUENCE [LARGE SCALE GENOMIC DNA]</scope>
    <source>
        <strain evidence="2 3">DSM 100065</strain>
    </source>
</reference>
<dbReference type="Gene3D" id="3.40.50.720">
    <property type="entry name" value="NAD(P)-binding Rossmann-like Domain"/>
    <property type="match status" value="1"/>
</dbReference>
<dbReference type="SUPFAM" id="SSF51735">
    <property type="entry name" value="NAD(P)-binding Rossmann-fold domains"/>
    <property type="match status" value="1"/>
</dbReference>
<dbReference type="PRINTS" id="PR00081">
    <property type="entry name" value="GDHRDH"/>
</dbReference>
<keyword evidence="3" id="KW-1185">Reference proteome</keyword>
<evidence type="ECO:0000256" key="1">
    <source>
        <dbReference type="ARBA" id="ARBA00006484"/>
    </source>
</evidence>
<dbReference type="Proteomes" id="UP000237752">
    <property type="component" value="Unassembled WGS sequence"/>
</dbReference>
<dbReference type="Pfam" id="PF13561">
    <property type="entry name" value="adh_short_C2"/>
    <property type="match status" value="1"/>
</dbReference>
<protein>
    <submittedName>
        <fullName evidence="2">3-oxoacyl-[acyl-carrier protein] reductase</fullName>
    </submittedName>
</protein>
<dbReference type="PANTHER" id="PTHR42879">
    <property type="entry name" value="3-OXOACYL-(ACYL-CARRIER-PROTEIN) REDUCTASE"/>
    <property type="match status" value="1"/>
</dbReference>
<organism evidence="2 3">
    <name type="scientific">Antricoccus suffuscus</name>
    <dbReference type="NCBI Taxonomy" id="1629062"/>
    <lineage>
        <taxon>Bacteria</taxon>
        <taxon>Bacillati</taxon>
        <taxon>Actinomycetota</taxon>
        <taxon>Actinomycetes</taxon>
        <taxon>Geodermatophilales</taxon>
        <taxon>Antricoccaceae</taxon>
        <taxon>Antricoccus</taxon>
    </lineage>
</organism>
<dbReference type="InterPro" id="IPR036291">
    <property type="entry name" value="NAD(P)-bd_dom_sf"/>
</dbReference>
<dbReference type="PANTHER" id="PTHR42879:SF6">
    <property type="entry name" value="NADPH-DEPENDENT REDUCTASE BACG"/>
    <property type="match status" value="1"/>
</dbReference>
<accession>A0A2T0ZBL7</accession>
<dbReference type="InterPro" id="IPR002347">
    <property type="entry name" value="SDR_fam"/>
</dbReference>
<proteinExistence type="inferred from homology"/>
<dbReference type="EMBL" id="PVUE01000025">
    <property type="protein sequence ID" value="PRZ33548.1"/>
    <property type="molecule type" value="Genomic_DNA"/>
</dbReference>
<evidence type="ECO:0000313" key="2">
    <source>
        <dbReference type="EMBL" id="PRZ33548.1"/>
    </source>
</evidence>
<evidence type="ECO:0000313" key="3">
    <source>
        <dbReference type="Proteomes" id="UP000237752"/>
    </source>
</evidence>
<dbReference type="OrthoDB" id="3208554at2"/>
<name>A0A2T0ZBL7_9ACTN</name>